<evidence type="ECO:0000256" key="1">
    <source>
        <dbReference type="SAM" id="Phobius"/>
    </source>
</evidence>
<feature type="transmembrane region" description="Helical" evidence="1">
    <location>
        <begin position="7"/>
        <end position="29"/>
    </location>
</feature>
<proteinExistence type="predicted"/>
<keyword evidence="1" id="KW-0472">Membrane</keyword>
<accession>A0A8J3RAC8</accession>
<dbReference type="EMBL" id="BOOG01000021">
    <property type="protein sequence ID" value="GIH70287.1"/>
    <property type="molecule type" value="Genomic_DNA"/>
</dbReference>
<keyword evidence="3" id="KW-1185">Reference proteome</keyword>
<name>A0A8J3RAC8_9ACTN</name>
<sequence>MKGLLDLLIPVVLVFVGALVVVIVGFWAWGAWDARQARRQTAETRARFDAIVAADLHDVFPAEDC</sequence>
<gene>
    <name evidence="2" type="ORF">Mth01_25400</name>
</gene>
<reference evidence="2" key="1">
    <citation type="submission" date="2021-01" db="EMBL/GenBank/DDBJ databases">
        <title>Whole genome shotgun sequence of Sphaerimonospora thailandensis NBRC 107569.</title>
        <authorList>
            <person name="Komaki H."/>
            <person name="Tamura T."/>
        </authorList>
    </citation>
    <scope>NUCLEOTIDE SEQUENCE</scope>
    <source>
        <strain evidence="2">NBRC 107569</strain>
    </source>
</reference>
<comment type="caution">
    <text evidence="2">The sequence shown here is derived from an EMBL/GenBank/DDBJ whole genome shotgun (WGS) entry which is preliminary data.</text>
</comment>
<keyword evidence="1" id="KW-0812">Transmembrane</keyword>
<protein>
    <submittedName>
        <fullName evidence="2">Uncharacterized protein</fullName>
    </submittedName>
</protein>
<organism evidence="2 3">
    <name type="scientific">Sphaerimonospora thailandensis</name>
    <dbReference type="NCBI Taxonomy" id="795644"/>
    <lineage>
        <taxon>Bacteria</taxon>
        <taxon>Bacillati</taxon>
        <taxon>Actinomycetota</taxon>
        <taxon>Actinomycetes</taxon>
        <taxon>Streptosporangiales</taxon>
        <taxon>Streptosporangiaceae</taxon>
        <taxon>Sphaerimonospora</taxon>
    </lineage>
</organism>
<keyword evidence="1" id="KW-1133">Transmembrane helix</keyword>
<dbReference type="AlphaFoldDB" id="A0A8J3RAC8"/>
<dbReference type="RefSeq" id="WP_204016007.1">
    <property type="nucleotide sequence ID" value="NZ_BOOG01000021.1"/>
</dbReference>
<evidence type="ECO:0000313" key="2">
    <source>
        <dbReference type="EMBL" id="GIH70287.1"/>
    </source>
</evidence>
<evidence type="ECO:0000313" key="3">
    <source>
        <dbReference type="Proteomes" id="UP000610966"/>
    </source>
</evidence>
<dbReference type="Proteomes" id="UP000610966">
    <property type="component" value="Unassembled WGS sequence"/>
</dbReference>